<feature type="compositionally biased region" description="Acidic residues" evidence="1">
    <location>
        <begin position="135"/>
        <end position="147"/>
    </location>
</feature>
<name>A0ABD2VUM3_9HYME</name>
<evidence type="ECO:0000256" key="1">
    <source>
        <dbReference type="SAM" id="MobiDB-lite"/>
    </source>
</evidence>
<dbReference type="PANTHER" id="PTHR14628:SF1">
    <property type="entry name" value="BEN DOMAIN-CONTAINING PROTEIN 5"/>
    <property type="match status" value="1"/>
</dbReference>
<feature type="compositionally biased region" description="Polar residues" evidence="1">
    <location>
        <begin position="233"/>
        <end position="243"/>
    </location>
</feature>
<accession>A0ABD2VUM3</accession>
<dbReference type="EMBL" id="JBJJXI010000174">
    <property type="protein sequence ID" value="KAL3384373.1"/>
    <property type="molecule type" value="Genomic_DNA"/>
</dbReference>
<proteinExistence type="predicted"/>
<organism evidence="2 4">
    <name type="scientific">Trichogramma kaykai</name>
    <dbReference type="NCBI Taxonomy" id="54128"/>
    <lineage>
        <taxon>Eukaryota</taxon>
        <taxon>Metazoa</taxon>
        <taxon>Ecdysozoa</taxon>
        <taxon>Arthropoda</taxon>
        <taxon>Hexapoda</taxon>
        <taxon>Insecta</taxon>
        <taxon>Pterygota</taxon>
        <taxon>Neoptera</taxon>
        <taxon>Endopterygota</taxon>
        <taxon>Hymenoptera</taxon>
        <taxon>Apocrita</taxon>
        <taxon>Proctotrupomorpha</taxon>
        <taxon>Chalcidoidea</taxon>
        <taxon>Trichogrammatidae</taxon>
        <taxon>Trichogramma</taxon>
    </lineage>
</organism>
<evidence type="ECO:0000313" key="2">
    <source>
        <dbReference type="EMBL" id="KAL3384373.1"/>
    </source>
</evidence>
<dbReference type="Proteomes" id="UP001627154">
    <property type="component" value="Unassembled WGS sequence"/>
</dbReference>
<feature type="compositionally biased region" description="Acidic residues" evidence="1">
    <location>
        <begin position="155"/>
        <end position="166"/>
    </location>
</feature>
<feature type="compositionally biased region" description="Basic and acidic residues" evidence="1">
    <location>
        <begin position="200"/>
        <end position="216"/>
    </location>
</feature>
<dbReference type="PANTHER" id="PTHR14628">
    <property type="entry name" value="BEN DOMAIN-CONTAINING PROTEIN 5"/>
    <property type="match status" value="1"/>
</dbReference>
<feature type="region of interest" description="Disordered" evidence="1">
    <location>
        <begin position="131"/>
        <end position="246"/>
    </location>
</feature>
<reference evidence="2 4" key="1">
    <citation type="journal article" date="2024" name="bioRxiv">
        <title>A reference genome for Trichogramma kaykai: A tiny desert-dwelling parasitoid wasp with competing sex-ratio distorters.</title>
        <authorList>
            <person name="Culotta J."/>
            <person name="Lindsey A.R."/>
        </authorList>
    </citation>
    <scope>NUCLEOTIDE SEQUENCE [LARGE SCALE GENOMIC DNA]</scope>
    <source>
        <strain evidence="2 4">KSX58</strain>
    </source>
</reference>
<dbReference type="EMBL" id="JBJJXI010000174">
    <property type="protein sequence ID" value="KAL3384376.1"/>
    <property type="molecule type" value="Genomic_DNA"/>
</dbReference>
<evidence type="ECO:0000313" key="3">
    <source>
        <dbReference type="EMBL" id="KAL3384376.1"/>
    </source>
</evidence>
<protein>
    <submittedName>
        <fullName evidence="2">Uncharacterized protein</fullName>
    </submittedName>
</protein>
<dbReference type="InterPro" id="IPR040391">
    <property type="entry name" value="BEND5"/>
</dbReference>
<gene>
    <name evidence="2" type="ORF">TKK_019851</name>
    <name evidence="3" type="ORF">TKK_019854</name>
</gene>
<evidence type="ECO:0000313" key="4">
    <source>
        <dbReference type="Proteomes" id="UP001627154"/>
    </source>
</evidence>
<keyword evidence="4" id="KW-1185">Reference proteome</keyword>
<dbReference type="AlphaFoldDB" id="A0ABD2VUM3"/>
<sequence length="445" mass="51872">MEMKWALVRFQFETKCFRLEVKDLRKREYISSQPVFRPFAPKTEKDFNINDHYWARWKCEKEDCTVKVEGVNHYHYYRCNVLLLGESYNDLEYKISLSRIKFPSANKELTNSTSPDTEESEIEPVQKMINQNDDHDADDGDGGDGGDDPYNGFSENEDDDDGDGDGVGDKNLNEFLKSRTSLGSSKPDGRMAVSSDSDDLDIHLNNERSREHENCQKPDATINSKENDVGTFSAKSTTNSTTVSRKRKALQEANSVSFTIKKKFFNVKQKENIKLDVHGIRYQHTDEEGKIYIGLDIYIDKECWEMLKLEKNIWIFMRDLADRIWGTTKLVNRTFDLKHCKKKINPDSPRKKLESDKLRLLETMVRERLQDKNVPEEKIGKYMGQFGSKLSSKIMDLRPYFKKFKKKFDLDSGEWLLNAEVIAKYEEEMKKLIEMEQQALEDEVA</sequence>
<comment type="caution">
    <text evidence="2">The sequence shown here is derived from an EMBL/GenBank/DDBJ whole genome shotgun (WGS) entry which is preliminary data.</text>
</comment>